<gene>
    <name evidence="1" type="ORF">E5358_12455</name>
</gene>
<sequence>MNVKLLCNALLAAAFAVSLPSSAADGKVPTQGKKYVFHSTGNPYLPLWEHLPDGEPRVFEDPDNPGKYRVYIIGSHDVRYDSYCGPDIRAWSAPVEDLSQWRDDGPIFTYNVANQWDVMYAPDLVCVKGKDGKKTYYLYPHSRGWGREAMVCKGDRPDGPFTPLNLTKDGLKTLEGSFIGFDPSVYVEQIEDTKDPDYDKGFRAYVYWGYQRSSAAQLDQNTMWSVRPGTEIIPYFMPAGTPDGGIRDPKGTEYPCLFKGENPAAYNFYEASSIRKVGNKYVTVYSGFSGAEYGIGISNSTLRYAYADSPLGPWKSGGVLVDSRAPVLNEDGTKIKESYAAHNTHGSIEQINGQWYVFYHRPPRGYMGTRQSVVAPIHVVCDQKPVSKGGKVVIKAFDPYVKGGVTVKAADGNEYRGAEITSEGFHVYGMDPYRYYSAGIACYLSDIYVQGDSWDIWNDHAPVVNLKNGNIVGYKYFGFGGLQTDKLGLKAFEGTKKGNNTQFNLFVTPKTDKAFKISVWLDGPYTNKAWKGKKLGEINIPANAAKKATRFTLDVSSVVDNLGKKHGIYLVAEGAAGTPLCDIEGLGFSSDTKKIEMPVVPQVQISVNGKALCLPNYPARSTNLNGYVDGSVYEVAYNSATPLRGIKIDAKADSKDVKVEVAPVNMETRKAVVKFTYKGLTKNYVISF</sequence>
<keyword evidence="2" id="KW-1185">Reference proteome</keyword>
<reference evidence="1" key="1">
    <citation type="submission" date="2019-04" db="EMBL/GenBank/DDBJ databases">
        <title>Microbes associate with the intestines of laboratory mice.</title>
        <authorList>
            <person name="Navarre W."/>
            <person name="Wong E."/>
            <person name="Huang K."/>
            <person name="Tropini C."/>
            <person name="Ng K."/>
            <person name="Yu B."/>
        </authorList>
    </citation>
    <scope>NUCLEOTIDE SEQUENCE</scope>
    <source>
        <strain evidence="1">NM73_A23</strain>
    </source>
</reference>
<name>A0AC61QMN6_9BACT</name>
<accession>A0AC61QMN6</accession>
<dbReference type="EMBL" id="SRZC01000024">
    <property type="protein sequence ID" value="TGX80577.1"/>
    <property type="molecule type" value="Genomic_DNA"/>
</dbReference>
<protein>
    <submittedName>
        <fullName evidence="1">Uncharacterized protein</fullName>
    </submittedName>
</protein>
<evidence type="ECO:0000313" key="1">
    <source>
        <dbReference type="EMBL" id="TGX80577.1"/>
    </source>
</evidence>
<evidence type="ECO:0000313" key="2">
    <source>
        <dbReference type="Proteomes" id="UP000308886"/>
    </source>
</evidence>
<dbReference type="Proteomes" id="UP000308886">
    <property type="component" value="Unassembled WGS sequence"/>
</dbReference>
<proteinExistence type="predicted"/>
<comment type="caution">
    <text evidence="1">The sequence shown here is derived from an EMBL/GenBank/DDBJ whole genome shotgun (WGS) entry which is preliminary data.</text>
</comment>
<organism evidence="1 2">
    <name type="scientific">Palleniella muris</name>
    <dbReference type="NCBI Taxonomy" id="3038145"/>
    <lineage>
        <taxon>Bacteria</taxon>
        <taxon>Pseudomonadati</taxon>
        <taxon>Bacteroidota</taxon>
        <taxon>Bacteroidia</taxon>
        <taxon>Bacteroidales</taxon>
        <taxon>Prevotellaceae</taxon>
        <taxon>Palleniella</taxon>
    </lineage>
</organism>